<dbReference type="EMBL" id="BSDD01000005">
    <property type="protein sequence ID" value="GLH71161.1"/>
    <property type="molecule type" value="Genomic_DNA"/>
</dbReference>
<sequence length="272" mass="29882">MVISLLLGGTALLLYLGAEVFSIANLRKEKAVFGLVAKALLTLGFVVHFAALEFGGRLTHTVPYRDLSASMSLFAWMVAGSYGILRLRHREASAGPFLIPVAILFLAISLVTHPAQAPAPDPKLSGALFAFHVTLAILGYAAFTLSFVLAQIYLIQLRQIHKRKLGLLFSRLPALDVISRMHHTSIGIGVVAMTVASTLGLIWAKQNWGTYWDPKVAFTFLLIGIYVLCLLAGRFLRWSGKRVALLSLAGYVLMLFSYTIVNLFITQEHVFH</sequence>
<evidence type="ECO:0000259" key="7">
    <source>
        <dbReference type="Pfam" id="PF01578"/>
    </source>
</evidence>
<feature type="transmembrane region" description="Helical" evidence="6">
    <location>
        <begin position="31"/>
        <end position="52"/>
    </location>
</feature>
<dbReference type="Proteomes" id="UP001165089">
    <property type="component" value="Unassembled WGS sequence"/>
</dbReference>
<feature type="domain" description="Cytochrome c assembly protein" evidence="7">
    <location>
        <begin position="67"/>
        <end position="264"/>
    </location>
</feature>
<evidence type="ECO:0000256" key="6">
    <source>
        <dbReference type="SAM" id="Phobius"/>
    </source>
</evidence>
<evidence type="ECO:0000313" key="9">
    <source>
        <dbReference type="Proteomes" id="UP001165089"/>
    </source>
</evidence>
<accession>A0ABQ5Q9J9</accession>
<evidence type="ECO:0000313" key="8">
    <source>
        <dbReference type="EMBL" id="GLH71161.1"/>
    </source>
</evidence>
<evidence type="ECO:0000256" key="1">
    <source>
        <dbReference type="ARBA" id="ARBA00004141"/>
    </source>
</evidence>
<keyword evidence="9" id="KW-1185">Reference proteome</keyword>
<reference evidence="8 9" key="1">
    <citation type="journal article" date="2023" name="Antonie Van Leeuwenhoek">
        <title>Mesoterricola silvestris gen. nov., sp. nov., Mesoterricola sediminis sp. nov., Geothrix oryzae sp. nov., Geothrix edaphica sp. nov., Geothrix rubra sp. nov., and Geothrix limicola sp. nov., six novel members of Acidobacteriota isolated from soils.</title>
        <authorList>
            <person name="Itoh H."/>
            <person name="Sugisawa Y."/>
            <person name="Mise K."/>
            <person name="Xu Z."/>
            <person name="Kuniyasu M."/>
            <person name="Ushijima N."/>
            <person name="Kawano K."/>
            <person name="Kobayashi E."/>
            <person name="Shiratori Y."/>
            <person name="Masuda Y."/>
            <person name="Senoo K."/>
        </authorList>
    </citation>
    <scope>NUCLEOTIDE SEQUENCE [LARGE SCALE GENOMIC DNA]</scope>
    <source>
        <strain evidence="8 9">Red803</strain>
    </source>
</reference>
<dbReference type="RefSeq" id="WP_285727135.1">
    <property type="nucleotide sequence ID" value="NZ_BSDD01000005.1"/>
</dbReference>
<name>A0ABQ5Q9J9_9BACT</name>
<feature type="transmembrane region" description="Helical" evidence="6">
    <location>
        <begin position="127"/>
        <end position="155"/>
    </location>
</feature>
<keyword evidence="5 6" id="KW-0472">Membrane</keyword>
<evidence type="ECO:0000256" key="2">
    <source>
        <dbReference type="ARBA" id="ARBA00022692"/>
    </source>
</evidence>
<comment type="subcellular location">
    <subcellularLocation>
        <location evidence="1">Membrane</location>
        <topology evidence="1">Multi-pass membrane protein</topology>
    </subcellularLocation>
</comment>
<dbReference type="Pfam" id="PF01578">
    <property type="entry name" value="Cytochrom_C_asm"/>
    <property type="match status" value="1"/>
</dbReference>
<keyword evidence="3" id="KW-0201">Cytochrome c-type biogenesis</keyword>
<feature type="transmembrane region" description="Helical" evidence="6">
    <location>
        <begin position="67"/>
        <end position="85"/>
    </location>
</feature>
<evidence type="ECO:0000256" key="5">
    <source>
        <dbReference type="ARBA" id="ARBA00023136"/>
    </source>
</evidence>
<keyword evidence="4 6" id="KW-1133">Transmembrane helix</keyword>
<feature type="transmembrane region" description="Helical" evidence="6">
    <location>
        <begin position="216"/>
        <end position="236"/>
    </location>
</feature>
<dbReference type="PANTHER" id="PTHR30071">
    <property type="entry name" value="HEME EXPORTER PROTEIN C"/>
    <property type="match status" value="1"/>
</dbReference>
<feature type="transmembrane region" description="Helical" evidence="6">
    <location>
        <begin position="6"/>
        <end position="24"/>
    </location>
</feature>
<comment type="caution">
    <text evidence="8">The sequence shown here is derived from an EMBL/GenBank/DDBJ whole genome shotgun (WGS) entry which is preliminary data.</text>
</comment>
<evidence type="ECO:0000256" key="4">
    <source>
        <dbReference type="ARBA" id="ARBA00022989"/>
    </source>
</evidence>
<keyword evidence="2 6" id="KW-0812">Transmembrane</keyword>
<dbReference type="PANTHER" id="PTHR30071:SF1">
    <property type="entry name" value="CYTOCHROME B_B6 PROTEIN-RELATED"/>
    <property type="match status" value="1"/>
</dbReference>
<dbReference type="InterPro" id="IPR045062">
    <property type="entry name" value="Cyt_c_biogenesis_CcsA/CcmC"/>
</dbReference>
<protein>
    <submittedName>
        <fullName evidence="8">C-type cytochrome biogenesis protein CcsB</fullName>
    </submittedName>
</protein>
<feature type="transmembrane region" description="Helical" evidence="6">
    <location>
        <begin position="186"/>
        <end position="204"/>
    </location>
</feature>
<feature type="transmembrane region" description="Helical" evidence="6">
    <location>
        <begin position="243"/>
        <end position="265"/>
    </location>
</feature>
<feature type="transmembrane region" description="Helical" evidence="6">
    <location>
        <begin position="97"/>
        <end position="115"/>
    </location>
</feature>
<gene>
    <name evidence="8" type="ORF">GETHPA_26940</name>
</gene>
<dbReference type="InterPro" id="IPR002541">
    <property type="entry name" value="Cyt_c_assembly"/>
</dbReference>
<evidence type="ECO:0000256" key="3">
    <source>
        <dbReference type="ARBA" id="ARBA00022748"/>
    </source>
</evidence>
<organism evidence="8 9">
    <name type="scientific">Geothrix rubra</name>
    <dbReference type="NCBI Taxonomy" id="2927977"/>
    <lineage>
        <taxon>Bacteria</taxon>
        <taxon>Pseudomonadati</taxon>
        <taxon>Acidobacteriota</taxon>
        <taxon>Holophagae</taxon>
        <taxon>Holophagales</taxon>
        <taxon>Holophagaceae</taxon>
        <taxon>Geothrix</taxon>
    </lineage>
</organism>
<proteinExistence type="predicted"/>